<gene>
    <name evidence="1" type="ORF">LX13_004527</name>
</gene>
<dbReference type="EMBL" id="JAMTCJ010000004">
    <property type="protein sequence ID" value="MCP2178686.1"/>
    <property type="molecule type" value="Genomic_DNA"/>
</dbReference>
<comment type="caution">
    <text evidence="1">The sequence shown here is derived from an EMBL/GenBank/DDBJ whole genome shotgun (WGS) entry which is preliminary data.</text>
</comment>
<protein>
    <recommendedName>
        <fullName evidence="3">DUF3253 domain-containing protein</fullName>
    </recommendedName>
</protein>
<evidence type="ECO:0000313" key="1">
    <source>
        <dbReference type="EMBL" id="MCP2178686.1"/>
    </source>
</evidence>
<organism evidence="1 2">
    <name type="scientific">Williamsia maris</name>
    <dbReference type="NCBI Taxonomy" id="72806"/>
    <lineage>
        <taxon>Bacteria</taxon>
        <taxon>Bacillati</taxon>
        <taxon>Actinomycetota</taxon>
        <taxon>Actinomycetes</taxon>
        <taxon>Mycobacteriales</taxon>
        <taxon>Nocardiaceae</taxon>
        <taxon>Williamsia</taxon>
    </lineage>
</organism>
<reference evidence="1 2" key="1">
    <citation type="submission" date="2022-06" db="EMBL/GenBank/DDBJ databases">
        <title>Genomic Encyclopedia of Archaeal and Bacterial Type Strains, Phase II (KMG-II): from individual species to whole genera.</title>
        <authorList>
            <person name="Goeker M."/>
        </authorList>
    </citation>
    <scope>NUCLEOTIDE SEQUENCE [LARGE SCALE GENOMIC DNA]</scope>
    <source>
        <strain evidence="1 2">DSM 44693</strain>
    </source>
</reference>
<evidence type="ECO:0000313" key="2">
    <source>
        <dbReference type="Proteomes" id="UP001206895"/>
    </source>
</evidence>
<sequence>MHSTTESTPTTMTDGEVSELIVSLVENAPDSVAWADIRSQLPRTNWRAGELAVALHLSGRIYASKWHGRTYLCEPLTGSVAA</sequence>
<dbReference type="Proteomes" id="UP001206895">
    <property type="component" value="Unassembled WGS sequence"/>
</dbReference>
<name>A0ABT1HL62_9NOCA</name>
<accession>A0ABT1HL62</accession>
<evidence type="ECO:0008006" key="3">
    <source>
        <dbReference type="Google" id="ProtNLM"/>
    </source>
</evidence>
<proteinExistence type="predicted"/>
<keyword evidence="2" id="KW-1185">Reference proteome</keyword>
<dbReference type="RefSeq" id="WP_253663551.1">
    <property type="nucleotide sequence ID" value="NZ_BAAAJQ010000002.1"/>
</dbReference>